<gene>
    <name evidence="1" type="ORF">RF11_15799</name>
</gene>
<dbReference type="AlphaFoldDB" id="A0A0C2MFN6"/>
<organism evidence="1 2">
    <name type="scientific">Thelohanellus kitauei</name>
    <name type="common">Myxosporean</name>
    <dbReference type="NCBI Taxonomy" id="669202"/>
    <lineage>
        <taxon>Eukaryota</taxon>
        <taxon>Metazoa</taxon>
        <taxon>Cnidaria</taxon>
        <taxon>Myxozoa</taxon>
        <taxon>Myxosporea</taxon>
        <taxon>Bivalvulida</taxon>
        <taxon>Platysporina</taxon>
        <taxon>Myxobolidae</taxon>
        <taxon>Thelohanellus</taxon>
    </lineage>
</organism>
<reference evidence="1 2" key="1">
    <citation type="journal article" date="2014" name="Genome Biol. Evol.">
        <title>The genome of the myxosporean Thelohanellus kitauei shows adaptations to nutrient acquisition within its fish host.</title>
        <authorList>
            <person name="Yang Y."/>
            <person name="Xiong J."/>
            <person name="Zhou Z."/>
            <person name="Huo F."/>
            <person name="Miao W."/>
            <person name="Ran C."/>
            <person name="Liu Y."/>
            <person name="Zhang J."/>
            <person name="Feng J."/>
            <person name="Wang M."/>
            <person name="Wang M."/>
            <person name="Wang L."/>
            <person name="Yao B."/>
        </authorList>
    </citation>
    <scope>NUCLEOTIDE SEQUENCE [LARGE SCALE GENOMIC DNA]</scope>
    <source>
        <strain evidence="1">Wuqing</strain>
    </source>
</reference>
<keyword evidence="2" id="KW-1185">Reference proteome</keyword>
<dbReference type="Proteomes" id="UP000031668">
    <property type="component" value="Unassembled WGS sequence"/>
</dbReference>
<name>A0A0C2MFN6_THEKT</name>
<sequence>MWAGSSVIQNYNLFSNQGMHYIDSMFTDNQALSTQNMDWVQDPFLHYFHGTGSKRKHDTSECVPPKRGCDYQLGLSDHSYVYPQNQIDNDVYMSEPSLKQQNPNFSMALIKYHSAESDPNRYALVPYRKS</sequence>
<evidence type="ECO:0000313" key="1">
    <source>
        <dbReference type="EMBL" id="KII65986.1"/>
    </source>
</evidence>
<dbReference type="EMBL" id="JWZT01003647">
    <property type="protein sequence ID" value="KII65986.1"/>
    <property type="molecule type" value="Genomic_DNA"/>
</dbReference>
<evidence type="ECO:0000313" key="2">
    <source>
        <dbReference type="Proteomes" id="UP000031668"/>
    </source>
</evidence>
<accession>A0A0C2MFN6</accession>
<protein>
    <submittedName>
        <fullName evidence="1">Uncharacterized protein</fullName>
    </submittedName>
</protein>
<comment type="caution">
    <text evidence="1">The sequence shown here is derived from an EMBL/GenBank/DDBJ whole genome shotgun (WGS) entry which is preliminary data.</text>
</comment>
<proteinExistence type="predicted"/>